<dbReference type="RefSeq" id="WP_111372897.1">
    <property type="nucleotide sequence ID" value="NZ_CP029480.1"/>
</dbReference>
<keyword evidence="1" id="KW-0175">Coiled coil</keyword>
<evidence type="ECO:0000256" key="1">
    <source>
        <dbReference type="SAM" id="Coils"/>
    </source>
</evidence>
<dbReference type="OrthoDB" id="981249at2"/>
<dbReference type="EMBL" id="CP029480">
    <property type="protein sequence ID" value="AWV99529.1"/>
    <property type="molecule type" value="Genomic_DNA"/>
</dbReference>
<dbReference type="Proteomes" id="UP000249873">
    <property type="component" value="Chromosome"/>
</dbReference>
<reference evidence="2 3" key="1">
    <citation type="submission" date="2018-05" db="EMBL/GenBank/DDBJ databases">
        <title>Complete genome sequence of Arcticibacterium luteifluviistationis SM1504T, a cytophagaceae bacterium isolated from Arctic surface seawater.</title>
        <authorList>
            <person name="Li Y."/>
            <person name="Qin Q.-L."/>
        </authorList>
    </citation>
    <scope>NUCLEOTIDE SEQUENCE [LARGE SCALE GENOMIC DNA]</scope>
    <source>
        <strain evidence="2 3">SM1504</strain>
    </source>
</reference>
<dbReference type="AlphaFoldDB" id="A0A2Z4GDY7"/>
<name>A0A2Z4GDY7_9BACT</name>
<dbReference type="InterPro" id="IPR045755">
    <property type="entry name" value="FtsL-like"/>
</dbReference>
<keyword evidence="3" id="KW-1185">Reference proteome</keyword>
<proteinExistence type="predicted"/>
<sequence length="123" mass="14276">MSFNVPKGQRKEPLMSRLANKFNLGEWISDTLNISEELPTSMLKKVGFAFMLVLTYIFFQHNFENLIRGLDKAEQEIKEKRAEYISHKSSYMFKSKHSQVSSALEQRGLLRNIEPPVKIVVVQ</sequence>
<gene>
    <name evidence="2" type="ORF">DJ013_15690</name>
</gene>
<evidence type="ECO:0000313" key="3">
    <source>
        <dbReference type="Proteomes" id="UP000249873"/>
    </source>
</evidence>
<accession>A0A2Z4GDY7</accession>
<dbReference type="KEGG" id="als:DJ013_15690"/>
<feature type="coiled-coil region" evidence="1">
    <location>
        <begin position="63"/>
        <end position="90"/>
    </location>
</feature>
<dbReference type="Pfam" id="PF19579">
    <property type="entry name" value="FtsL_2"/>
    <property type="match status" value="1"/>
</dbReference>
<protein>
    <recommendedName>
        <fullName evidence="4">S-adenosyl-methyltransferase</fullName>
    </recommendedName>
</protein>
<evidence type="ECO:0008006" key="4">
    <source>
        <dbReference type="Google" id="ProtNLM"/>
    </source>
</evidence>
<evidence type="ECO:0000313" key="2">
    <source>
        <dbReference type="EMBL" id="AWV99529.1"/>
    </source>
</evidence>
<organism evidence="2 3">
    <name type="scientific">Arcticibacterium luteifluviistationis</name>
    <dbReference type="NCBI Taxonomy" id="1784714"/>
    <lineage>
        <taxon>Bacteria</taxon>
        <taxon>Pseudomonadati</taxon>
        <taxon>Bacteroidota</taxon>
        <taxon>Cytophagia</taxon>
        <taxon>Cytophagales</taxon>
        <taxon>Leadbetterellaceae</taxon>
        <taxon>Arcticibacterium</taxon>
    </lineage>
</organism>